<evidence type="ECO:0000256" key="1">
    <source>
        <dbReference type="SAM" id="MobiDB-lite"/>
    </source>
</evidence>
<dbReference type="InterPro" id="IPR011989">
    <property type="entry name" value="ARM-like"/>
</dbReference>
<dbReference type="Proteomes" id="UP001151699">
    <property type="component" value="Chromosome B"/>
</dbReference>
<reference evidence="5" key="1">
    <citation type="submission" date="2022-07" db="EMBL/GenBank/DDBJ databases">
        <authorList>
            <person name="Trinca V."/>
            <person name="Uliana J.V.C."/>
            <person name="Torres T.T."/>
            <person name="Ward R.J."/>
            <person name="Monesi N."/>
        </authorList>
    </citation>
    <scope>NUCLEOTIDE SEQUENCE</scope>
    <source>
        <strain evidence="5">HSMRA1968</strain>
        <tissue evidence="5">Whole embryos</tissue>
    </source>
</reference>
<feature type="domain" description="U3 small nucleolar RNA-associated protein 20" evidence="3">
    <location>
        <begin position="1751"/>
        <end position="1969"/>
    </location>
</feature>
<dbReference type="PANTHER" id="PTHR17695:SF11">
    <property type="entry name" value="SMALL SUBUNIT PROCESSOME COMPONENT 20 HOMOLOG"/>
    <property type="match status" value="1"/>
</dbReference>
<dbReference type="GO" id="GO:0032040">
    <property type="term" value="C:small-subunit processome"/>
    <property type="evidence" value="ECO:0007669"/>
    <property type="project" value="TreeGrafter"/>
</dbReference>
<evidence type="ECO:0000313" key="5">
    <source>
        <dbReference type="EMBL" id="KAJ6643478.1"/>
    </source>
</evidence>
<protein>
    <submittedName>
        <fullName evidence="5">Small subunit processome component 20 like</fullName>
    </submittedName>
</protein>
<keyword evidence="6" id="KW-1185">Reference proteome</keyword>
<feature type="domain" description="U3 small nucleolar RNA-associated protein 20 C-terminal" evidence="4">
    <location>
        <begin position="2402"/>
        <end position="2694"/>
    </location>
</feature>
<dbReference type="Pfam" id="PF20416">
    <property type="entry name" value="UTP20"/>
    <property type="match status" value="1"/>
</dbReference>
<proteinExistence type="predicted"/>
<accession>A0A9Q0N4L9</accession>
<dbReference type="InterPro" id="IPR011430">
    <property type="entry name" value="UTP20_N"/>
</dbReference>
<dbReference type="PANTHER" id="PTHR17695">
    <property type="entry name" value="SMALL SUBUNIT PROCESSOME COMPONENT 20 HOMOLOG"/>
    <property type="match status" value="1"/>
</dbReference>
<comment type="caution">
    <text evidence="5">The sequence shown here is derived from an EMBL/GenBank/DDBJ whole genome shotgun (WGS) entry which is preliminary data.</text>
</comment>
<evidence type="ECO:0000313" key="6">
    <source>
        <dbReference type="Proteomes" id="UP001151699"/>
    </source>
</evidence>
<feature type="domain" description="U3 small nucleolar RNA-associated protein 20 N-terminal" evidence="2">
    <location>
        <begin position="850"/>
        <end position="1462"/>
    </location>
</feature>
<evidence type="ECO:0000259" key="4">
    <source>
        <dbReference type="Pfam" id="PF23099"/>
    </source>
</evidence>
<dbReference type="GO" id="GO:0030686">
    <property type="term" value="C:90S preribosome"/>
    <property type="evidence" value="ECO:0007669"/>
    <property type="project" value="TreeGrafter"/>
</dbReference>
<dbReference type="Pfam" id="PF07539">
    <property type="entry name" value="UTP20_N"/>
    <property type="match status" value="1"/>
</dbReference>
<dbReference type="OrthoDB" id="360653at2759"/>
<evidence type="ECO:0000259" key="3">
    <source>
        <dbReference type="Pfam" id="PF20416"/>
    </source>
</evidence>
<dbReference type="Gene3D" id="1.25.10.10">
    <property type="entry name" value="Leucine-rich Repeat Variant"/>
    <property type="match status" value="2"/>
</dbReference>
<dbReference type="InterPro" id="IPR046523">
    <property type="entry name" value="UTP20_dom"/>
</dbReference>
<dbReference type="InterPro" id="IPR057525">
    <property type="entry name" value="UTP20_C"/>
</dbReference>
<dbReference type="Pfam" id="PF23099">
    <property type="entry name" value="UTP20_C"/>
    <property type="match status" value="1"/>
</dbReference>
<dbReference type="InterPro" id="IPR016024">
    <property type="entry name" value="ARM-type_fold"/>
</dbReference>
<name>A0A9Q0N4L9_9DIPT</name>
<gene>
    <name evidence="5" type="primary">UTP20</name>
    <name evidence="5" type="ORF">Bhyg_08440</name>
</gene>
<dbReference type="EMBL" id="WJQU01000002">
    <property type="protein sequence ID" value="KAJ6643478.1"/>
    <property type="molecule type" value="Genomic_DNA"/>
</dbReference>
<dbReference type="InterPro" id="IPR052575">
    <property type="entry name" value="SSU_processome_comp_20"/>
</dbReference>
<sequence>MKNQPHRHKDGNVFKFKSFNDIVSTINIRQNALYRIENPDFEDDQTNETHFHQSYLKWSVDNLSEEYKSFQKKISGLVTLQQLYHSKDSVAELILESLKTATTLSLQPLLDFVTSMAKDLQNVFYENFFPQFLKALMGLLNTKEPEQIEWTFYCLAHLFKILKKYLKKDLSIVYNEILPLLNRRRYPEYVTNYAAECFSYVARDIQDKDKDKFLAMLLNGLKKHVDGATDCGRLLYEVVKGASQGMHSCAKGYLINWLKSLVNPSIDNDLLFNVLTEFVQHLVQNVKPQNLDVFWQVSIDVIKELSDETSTNNAAIHNILILMERAMKFRNGKCLCRQGEVIENLLVLCDKDISSGSMLQVSKIVALILLSPNLTITQLDSSRLTKKVMNTADKNIFEHFVWQLVNWSQFEVLILPEFLKYFEKYFTSEPSAFELMTKIILEKSPLCHDGIRLGAWKVYRINFKSEETVRQIENIITRADLSDHYAMSLILYPHITGKDGLSECLRKTVKKRLEAIPNSPPTADADMAFFRDAFYLLAIIIETIIHLNQSEALDLQELTSTLLPYCNNENFTTTLQTLDQLLEVQPKEKLDFALFQIIHYRLETNLSSQSHDVRLLSAHIFGNFSHLEELAQSNESIYDIIYKCESVTSTVQTYRDQLMSLQKLSATMELFRRISGTLCRLDPLRYLLGVYHINFNLLWKPVSKLLAEYSTKLSATEFWPIFKEKLNSTTVHIRSPAVADVPFDANIKSTVLHDEFVKMWTLNDRTDYVNYRILLWRAMADCGQLVESKNREIVEIFLDFIDTEYNRENESGVWNLMSQSELNVDETEENEEGSKKDRKVSSTAFRSFVPMMSVFTKLVNPKQLYREKDMCKLYMNLLSHWNSNVQKIALDCLMAYKHPYLTAYKEQLYGIIDEKTFKKTMTSFKLHKDETVVVDVHRKDLMPILMRILFSKLTTKAPKGQGQDRKSLILRTLGGCTEDEILIILKMAFKAYERYLEDEPLAMVTSIATKIDMTSVVSAKKMTSTLNFIEIIREEIAGSKSPQFLRYLLNIMLTIGAMVQHIVDGSHQQINPSFLKMYKAIRTSCLKSVTNVFCHFEAYPWESAEIESIFHVFITPSLHKLSTESLQSPSQLLKLLHTFGKNPRYFSMLTKQPRNVSDDQTPIKYLFDLLLHPQSKPIVCRTVMEIIESLVTLADYQSNDENSAAPIPVDNCKSFDHTKSKMNYGSAILISFLPKILEKFQINLKKRMGLTRRDVLILSRCTELIEESELCSVLLKLILPILIRKSNSRSDEESLKQMVVTVSNLLEKVSEPERHIPDIAPMFQMMSSVEPRKLLCRLLASISKRAKGDAKEDLATMVRIVNELNAWNVKFIEQPDYDRRLEAYAEVERLQNAGKLTLNLGLLVIYHSFYFLRDSTMCDSASHNLQTMVPAMVRQFENRRTDVDFLIGNVILNLIRRNLNDSNENVWREGILLLGELARECPSAHPVLQDLQPLTNKQDREVDFFDNITHIQSHRHTRALLKFCSVAKTFDRSPNVRTLTQFILPLASQYVCKEKHATKHGIITAAIETIGVVCRLLPWYHYEMLLKHYLKKMRTNVDFQKQLVRLVMEILNQFHFDLSMAKIAPKELAKDFEKVDEVVENDAAKVVKEEEEREEDTEELVLVADNAEDDELNDKLLNEQEVDETEEVEESVAKKPKICAFDRQIVLSHNAAKRVVRSITTGLIPSLHNSITNMSTYESFHKLNKVKRRSEREEEEILRVPIALAMVKLLQKLPEGMLEHSIRGIFIKVCMFLKSPLKSVRLFTRNILKNIMQNVGTKYLAQLMSQMTSMLTRGFQVHVLTVTMYGVLDVLKHTFKAGEIDGVLQSILSVCLEDIFGQTSEEKEVKKIAGQTPEAKPSNCSFQSLNIAAVNITESCMLDLVLPLKTYLLKSQSKKVVTKVQNCCQTIAAGLVQNKNIPLESLLTFIYGTSSESIQDLFPTPAKAVSTQSEKEKQSRVRPDCFLLPEQPKGRTGAVAKAVVTNVRANAHVIVEFGLSMLQIVLKRSKITKIKSEAFLNPIIPVLLHSLNSAHILVTISSLKCLTEMWNKTMELQKLTELTPAIVDVIYKILHKYATPGMATVNENFRLIKNAFGAMVAVIRNAKEFTVSEDQLRTLLAYIDQNIADSSSQVHGFTMLKVVLDKQLVVKEIHDIMRTISEMAITSESQLARTEAKRLLINYLMNYPLGKKIDGYFNFFVTNLNYETISGRDAAIQILHKIVNRFPQNIVNEKSAFLFVWLGTRLVNDESPDCRQAAAACIESLIGRCDKEHKDKLFDVVLEMLQDNKNTHIELGAMLCSRFVAAEKLKFVERIGKVLPLLIATLPLSKHKGPGQYVLLPKVDVDDDESDDEIDEDKLEFKQQQKERSKDHQIIQVTNAILKILEDYQSKMSDFLEHVDQLAYEAQKLLGYEHVWVRINAAKILGFILSQIDLEQLKACFSDENAQDTELKFLYSNPSTELKSLSLDLCAQLIPDATDEEMADEVIKNLLYVANMIKDIPLEKQSADEEQIINLHWLIRRMRYVIHAEVAKVPHITILRTAAFHWIEGLIALLPETTIGELASYLMAPLVREMSEEDKNIEPKMRQLALKVGNTLKQQIGDAQYQILKTRLLTKLMLRRAERKKVIAQVKVDDPVRASLRKAGERSRKKVAKKRKMDVLKGRALPKKKKRKIGEDDDLF</sequence>
<evidence type="ECO:0000259" key="2">
    <source>
        <dbReference type="Pfam" id="PF07539"/>
    </source>
</evidence>
<organism evidence="5 6">
    <name type="scientific">Pseudolycoriella hygida</name>
    <dbReference type="NCBI Taxonomy" id="35572"/>
    <lineage>
        <taxon>Eukaryota</taxon>
        <taxon>Metazoa</taxon>
        <taxon>Ecdysozoa</taxon>
        <taxon>Arthropoda</taxon>
        <taxon>Hexapoda</taxon>
        <taxon>Insecta</taxon>
        <taxon>Pterygota</taxon>
        <taxon>Neoptera</taxon>
        <taxon>Endopterygota</taxon>
        <taxon>Diptera</taxon>
        <taxon>Nematocera</taxon>
        <taxon>Sciaroidea</taxon>
        <taxon>Sciaridae</taxon>
        <taxon>Pseudolycoriella</taxon>
    </lineage>
</organism>
<feature type="compositionally biased region" description="Basic residues" evidence="1">
    <location>
        <begin position="2683"/>
        <end position="2692"/>
    </location>
</feature>
<feature type="region of interest" description="Disordered" evidence="1">
    <location>
        <begin position="2677"/>
        <end position="2716"/>
    </location>
</feature>
<dbReference type="SUPFAM" id="SSF48371">
    <property type="entry name" value="ARM repeat"/>
    <property type="match status" value="2"/>
</dbReference>